<keyword evidence="3" id="KW-1185">Reference proteome</keyword>
<protein>
    <submittedName>
        <fullName evidence="2">Uncharacterized protein</fullName>
    </submittedName>
</protein>
<dbReference type="Proteomes" id="UP001352223">
    <property type="component" value="Unassembled WGS sequence"/>
</dbReference>
<gene>
    <name evidence="2" type="ORF">OKJ48_20520</name>
</gene>
<organism evidence="2 3">
    <name type="scientific">Streptomyces kunmingensis</name>
    <dbReference type="NCBI Taxonomy" id="68225"/>
    <lineage>
        <taxon>Bacteria</taxon>
        <taxon>Bacillati</taxon>
        <taxon>Actinomycetota</taxon>
        <taxon>Actinomycetes</taxon>
        <taxon>Kitasatosporales</taxon>
        <taxon>Streptomycetaceae</taxon>
        <taxon>Streptomyces</taxon>
    </lineage>
</organism>
<dbReference type="EMBL" id="JAOZYB010000162">
    <property type="protein sequence ID" value="MEB3962617.1"/>
    <property type="molecule type" value="Genomic_DNA"/>
</dbReference>
<evidence type="ECO:0000256" key="1">
    <source>
        <dbReference type="SAM" id="MobiDB-lite"/>
    </source>
</evidence>
<comment type="caution">
    <text evidence="2">The sequence shown here is derived from an EMBL/GenBank/DDBJ whole genome shotgun (WGS) entry which is preliminary data.</text>
</comment>
<accession>A0ABU6CD34</accession>
<feature type="region of interest" description="Disordered" evidence="1">
    <location>
        <begin position="153"/>
        <end position="205"/>
    </location>
</feature>
<sequence>MKFKLDPHDPSVSFGHLSFAEIICQTRPSSADVERLPLLMSGAETVMPFAEGRTVTGVSVSVGASRPAHGYPVLLGDGDRMLVPSDGGKALRIMETRPGAPALAPAKTLGTPTSEDQPFVTDEAETLMADVSDSNKCTVRALPSLRRISQFDVSAPPDDATREPDTASIRLRGLAPRPRERVATSASATSRGSDHGVAGGADRRR</sequence>
<proteinExistence type="predicted"/>
<name>A0ABU6CD34_9ACTN</name>
<dbReference type="RefSeq" id="WP_324770185.1">
    <property type="nucleotide sequence ID" value="NZ_BAAATS010000037.1"/>
</dbReference>
<evidence type="ECO:0000313" key="2">
    <source>
        <dbReference type="EMBL" id="MEB3962617.1"/>
    </source>
</evidence>
<reference evidence="2 3" key="1">
    <citation type="submission" date="2022-10" db="EMBL/GenBank/DDBJ databases">
        <authorList>
            <person name="Xie J."/>
            <person name="Shen N."/>
        </authorList>
    </citation>
    <scope>NUCLEOTIDE SEQUENCE [LARGE SCALE GENOMIC DNA]</scope>
    <source>
        <strain evidence="2 3">DSM 41681</strain>
    </source>
</reference>
<evidence type="ECO:0000313" key="3">
    <source>
        <dbReference type="Proteomes" id="UP001352223"/>
    </source>
</evidence>